<dbReference type="PROSITE" id="PS51161">
    <property type="entry name" value="ATP_CONE"/>
    <property type="match status" value="1"/>
</dbReference>
<keyword evidence="2 3" id="KW-0067">ATP-binding</keyword>
<dbReference type="AlphaFoldDB" id="A0A0G0SXT9"/>
<organism evidence="6 7">
    <name type="scientific">Candidatus Woesebacteria bacterium GW2011_GWA1_39_8</name>
    <dbReference type="NCBI Taxonomy" id="1618552"/>
    <lineage>
        <taxon>Bacteria</taxon>
        <taxon>Candidatus Woeseibacteriota</taxon>
    </lineage>
</organism>
<dbReference type="Pfam" id="PF03477">
    <property type="entry name" value="ATP-cone"/>
    <property type="match status" value="1"/>
</dbReference>
<dbReference type="InterPro" id="IPR005144">
    <property type="entry name" value="ATP-cone_dom"/>
</dbReference>
<accession>A0A0G0SXT9</accession>
<name>A0A0G0SXT9_9BACT</name>
<gene>
    <name evidence="6" type="ORF">UT61_C0007G0013</name>
</gene>
<protein>
    <recommendedName>
        <fullName evidence="5">ATP-cone domain-containing protein</fullName>
    </recommendedName>
</protein>
<feature type="domain" description="ATP-cone" evidence="5">
    <location>
        <begin position="2"/>
        <end position="86"/>
    </location>
</feature>
<evidence type="ECO:0000256" key="2">
    <source>
        <dbReference type="ARBA" id="ARBA00022840"/>
    </source>
</evidence>
<feature type="compositionally biased region" description="Basic and acidic residues" evidence="4">
    <location>
        <begin position="1"/>
        <end position="10"/>
    </location>
</feature>
<evidence type="ECO:0000256" key="4">
    <source>
        <dbReference type="SAM" id="MobiDB-lite"/>
    </source>
</evidence>
<keyword evidence="1 3" id="KW-0547">Nucleotide-binding</keyword>
<proteinExistence type="predicted"/>
<evidence type="ECO:0000313" key="6">
    <source>
        <dbReference type="EMBL" id="KKR30437.1"/>
    </source>
</evidence>
<evidence type="ECO:0000256" key="1">
    <source>
        <dbReference type="ARBA" id="ARBA00022741"/>
    </source>
</evidence>
<feature type="region of interest" description="Disordered" evidence="4">
    <location>
        <begin position="1"/>
        <end position="26"/>
    </location>
</feature>
<comment type="caution">
    <text evidence="6">The sequence shown here is derived from an EMBL/GenBank/DDBJ whole genome shotgun (WGS) entry which is preliminary data.</text>
</comment>
<dbReference type="Proteomes" id="UP000034793">
    <property type="component" value="Unassembled WGS sequence"/>
</dbReference>
<dbReference type="EMBL" id="LBXL01000007">
    <property type="protein sequence ID" value="KKR30437.1"/>
    <property type="molecule type" value="Genomic_DNA"/>
</dbReference>
<evidence type="ECO:0000259" key="5">
    <source>
        <dbReference type="PROSITE" id="PS51161"/>
    </source>
</evidence>
<evidence type="ECO:0000256" key="3">
    <source>
        <dbReference type="PROSITE-ProRule" id="PRU00492"/>
    </source>
</evidence>
<sequence length="86" mass="9554">MYKVQKKDGTQEDFDPNKILSGVKKAGGSEEDAQKVLSEIQAWLPTAAQNNVVKALDIRTKGLEVLEQVSPEVFTKFKSYEKPPTS</sequence>
<evidence type="ECO:0000313" key="7">
    <source>
        <dbReference type="Proteomes" id="UP000034793"/>
    </source>
</evidence>
<dbReference type="GO" id="GO:0005524">
    <property type="term" value="F:ATP binding"/>
    <property type="evidence" value="ECO:0007669"/>
    <property type="project" value="UniProtKB-UniRule"/>
</dbReference>
<reference evidence="6 7" key="1">
    <citation type="journal article" date="2015" name="Nature">
        <title>rRNA introns, odd ribosomes, and small enigmatic genomes across a large radiation of phyla.</title>
        <authorList>
            <person name="Brown C.T."/>
            <person name="Hug L.A."/>
            <person name="Thomas B.C."/>
            <person name="Sharon I."/>
            <person name="Castelle C.J."/>
            <person name="Singh A."/>
            <person name="Wilkins M.J."/>
            <person name="Williams K.H."/>
            <person name="Banfield J.F."/>
        </authorList>
    </citation>
    <scope>NUCLEOTIDE SEQUENCE [LARGE SCALE GENOMIC DNA]</scope>
</reference>